<dbReference type="AlphaFoldDB" id="A0A5C6AQG1"/>
<dbReference type="GO" id="GO:1902600">
    <property type="term" value="P:proton transmembrane transport"/>
    <property type="evidence" value="ECO:0007669"/>
    <property type="project" value="InterPro"/>
</dbReference>
<name>A0A5C6AQG1_9BACT</name>
<feature type="transmembrane region" description="Helical" evidence="9">
    <location>
        <begin position="61"/>
        <end position="81"/>
    </location>
</feature>
<keyword evidence="8 9" id="KW-0472">Membrane</keyword>
<dbReference type="Pfam" id="PF00999">
    <property type="entry name" value="Na_H_Exchanger"/>
    <property type="match status" value="1"/>
</dbReference>
<keyword evidence="4" id="KW-1003">Cell membrane</keyword>
<evidence type="ECO:0000313" key="12">
    <source>
        <dbReference type="Proteomes" id="UP000316213"/>
    </source>
</evidence>
<feature type="transmembrane region" description="Helical" evidence="9">
    <location>
        <begin position="318"/>
        <end position="337"/>
    </location>
</feature>
<evidence type="ECO:0000256" key="1">
    <source>
        <dbReference type="ARBA" id="ARBA00004651"/>
    </source>
</evidence>
<organism evidence="11 12">
    <name type="scientific">Neorhodopirellula pilleata</name>
    <dbReference type="NCBI Taxonomy" id="2714738"/>
    <lineage>
        <taxon>Bacteria</taxon>
        <taxon>Pseudomonadati</taxon>
        <taxon>Planctomycetota</taxon>
        <taxon>Planctomycetia</taxon>
        <taxon>Pirellulales</taxon>
        <taxon>Pirellulaceae</taxon>
        <taxon>Neorhodopirellula</taxon>
    </lineage>
</organism>
<evidence type="ECO:0000256" key="9">
    <source>
        <dbReference type="SAM" id="Phobius"/>
    </source>
</evidence>
<feature type="transmembrane region" description="Helical" evidence="9">
    <location>
        <begin position="349"/>
        <end position="368"/>
    </location>
</feature>
<feature type="domain" description="Cation/H+ exchanger transmembrane" evidence="10">
    <location>
        <begin position="18"/>
        <end position="404"/>
    </location>
</feature>
<reference evidence="11 12" key="1">
    <citation type="submission" date="2019-02" db="EMBL/GenBank/DDBJ databases">
        <title>Deep-cultivation of Planctomycetes and their phenomic and genomic characterization uncovers novel biology.</title>
        <authorList>
            <person name="Wiegand S."/>
            <person name="Jogler M."/>
            <person name="Boedeker C."/>
            <person name="Pinto D."/>
            <person name="Vollmers J."/>
            <person name="Rivas-Marin E."/>
            <person name="Kohn T."/>
            <person name="Peeters S.H."/>
            <person name="Heuer A."/>
            <person name="Rast P."/>
            <person name="Oberbeckmann S."/>
            <person name="Bunk B."/>
            <person name="Jeske O."/>
            <person name="Meyerdierks A."/>
            <person name="Storesund J.E."/>
            <person name="Kallscheuer N."/>
            <person name="Luecker S."/>
            <person name="Lage O.M."/>
            <person name="Pohl T."/>
            <person name="Merkel B.J."/>
            <person name="Hornburger P."/>
            <person name="Mueller R.-W."/>
            <person name="Bruemmer F."/>
            <person name="Labrenz M."/>
            <person name="Spormann A.M."/>
            <person name="Op Den Camp H."/>
            <person name="Overmann J."/>
            <person name="Amann R."/>
            <person name="Jetten M.S.M."/>
            <person name="Mascher T."/>
            <person name="Medema M.H."/>
            <person name="Devos D.P."/>
            <person name="Kaster A.-K."/>
            <person name="Ovreas L."/>
            <person name="Rohde M."/>
            <person name="Galperin M.Y."/>
            <person name="Jogler C."/>
        </authorList>
    </citation>
    <scope>NUCLEOTIDE SEQUENCE [LARGE SCALE GENOMIC DNA]</scope>
    <source>
        <strain evidence="11 12">Pla100</strain>
    </source>
</reference>
<evidence type="ECO:0000259" key="10">
    <source>
        <dbReference type="Pfam" id="PF00999"/>
    </source>
</evidence>
<dbReference type="GO" id="GO:0015297">
    <property type="term" value="F:antiporter activity"/>
    <property type="evidence" value="ECO:0007669"/>
    <property type="project" value="UniProtKB-KW"/>
</dbReference>
<evidence type="ECO:0000256" key="4">
    <source>
        <dbReference type="ARBA" id="ARBA00022475"/>
    </source>
</evidence>
<dbReference type="Proteomes" id="UP000316213">
    <property type="component" value="Unassembled WGS sequence"/>
</dbReference>
<sequence length="413" mass="44082">MNEVAIWSLLVGAVFLLASLARGPLRNLPISMPAIYLCVGLAIGPWGLSLLEIDIKSDSKLIEVLTEVAVLVSLLTAGLKLTPSWSHLRRSPIPLATVAMTLTVFGIAMLGYFALALPLGAAVLLGAVLAPTDPVLAGDVQVRHPEDRDKLRYALTGEAGLNDGTAFPFVMLGLGLLGLHDLGDGWWRWFAIDLVWAVIGGIGCGWIVGYVISRMTIWLKRYAANAAACEELLTLGLIGISYGAAMAIHAYGFLAVFASGVAIRCYAEEEEDASDDEAEQLVKKVAGINQTFGEILEVALVVLTGCLLASHWTITNDWWIALFVLAVVRPISTYVALMRSGVSGVQKGLIAFFGIRGIGSLYYLAFAVGKNLDDATTELLSGIVLTTIAISLMVHSNVSTPVLNLYAKRGSVR</sequence>
<evidence type="ECO:0000313" key="11">
    <source>
        <dbReference type="EMBL" id="TWU01727.1"/>
    </source>
</evidence>
<evidence type="ECO:0000256" key="5">
    <source>
        <dbReference type="ARBA" id="ARBA00022692"/>
    </source>
</evidence>
<dbReference type="Gene3D" id="1.20.1530.20">
    <property type="match status" value="1"/>
</dbReference>
<dbReference type="EMBL" id="SJPM01000002">
    <property type="protein sequence ID" value="TWU01727.1"/>
    <property type="molecule type" value="Genomic_DNA"/>
</dbReference>
<keyword evidence="5 9" id="KW-0812">Transmembrane</keyword>
<feature type="transmembrane region" description="Helical" evidence="9">
    <location>
        <begin position="119"/>
        <end position="138"/>
    </location>
</feature>
<evidence type="ECO:0000256" key="7">
    <source>
        <dbReference type="ARBA" id="ARBA00023065"/>
    </source>
</evidence>
<feature type="transmembrane region" description="Helical" evidence="9">
    <location>
        <begin position="30"/>
        <end position="49"/>
    </location>
</feature>
<evidence type="ECO:0000256" key="8">
    <source>
        <dbReference type="ARBA" id="ARBA00023136"/>
    </source>
</evidence>
<gene>
    <name evidence="11" type="primary">nhaK</name>
    <name evidence="11" type="ORF">Pla100_14620</name>
</gene>
<dbReference type="InterPro" id="IPR006153">
    <property type="entry name" value="Cation/H_exchanger_TM"/>
</dbReference>
<keyword evidence="3" id="KW-0050">Antiport</keyword>
<dbReference type="InterPro" id="IPR038770">
    <property type="entry name" value="Na+/solute_symporter_sf"/>
</dbReference>
<keyword evidence="6 9" id="KW-1133">Transmembrane helix</keyword>
<keyword evidence="7" id="KW-0406">Ion transport</keyword>
<accession>A0A5C6AQG1</accession>
<dbReference type="PANTHER" id="PTHR32507">
    <property type="entry name" value="NA(+)/H(+) ANTIPORTER 1"/>
    <property type="match status" value="1"/>
</dbReference>
<evidence type="ECO:0000256" key="3">
    <source>
        <dbReference type="ARBA" id="ARBA00022449"/>
    </source>
</evidence>
<evidence type="ECO:0000256" key="6">
    <source>
        <dbReference type="ARBA" id="ARBA00022989"/>
    </source>
</evidence>
<feature type="transmembrane region" description="Helical" evidence="9">
    <location>
        <begin position="380"/>
        <end position="407"/>
    </location>
</feature>
<feature type="transmembrane region" description="Helical" evidence="9">
    <location>
        <begin position="6"/>
        <end position="23"/>
    </location>
</feature>
<comment type="caution">
    <text evidence="11">The sequence shown here is derived from an EMBL/GenBank/DDBJ whole genome shotgun (WGS) entry which is preliminary data.</text>
</comment>
<keyword evidence="12" id="KW-1185">Reference proteome</keyword>
<comment type="subcellular location">
    <subcellularLocation>
        <location evidence="1">Cell membrane</location>
        <topology evidence="1">Multi-pass membrane protein</topology>
    </subcellularLocation>
</comment>
<proteinExistence type="predicted"/>
<keyword evidence="2" id="KW-0813">Transport</keyword>
<protein>
    <submittedName>
        <fullName evidence="11">Sodium, potassium, lithium and rubidium/H(+) antiporter</fullName>
    </submittedName>
</protein>
<evidence type="ECO:0000256" key="2">
    <source>
        <dbReference type="ARBA" id="ARBA00022448"/>
    </source>
</evidence>
<dbReference type="GO" id="GO:0005886">
    <property type="term" value="C:plasma membrane"/>
    <property type="evidence" value="ECO:0007669"/>
    <property type="project" value="UniProtKB-SubCell"/>
</dbReference>
<dbReference type="PANTHER" id="PTHR32507:SF8">
    <property type="entry name" value="CNH1P"/>
    <property type="match status" value="1"/>
</dbReference>
<feature type="transmembrane region" description="Helical" evidence="9">
    <location>
        <begin position="186"/>
        <end position="212"/>
    </location>
</feature>